<name>A0ABU5DAD6_9BURK</name>
<gene>
    <name evidence="4" type="primary">otnI</name>
    <name evidence="4" type="ORF">SNE35_01840</name>
</gene>
<dbReference type="InterPro" id="IPR050417">
    <property type="entry name" value="Sugar_Epim/Isomerase"/>
</dbReference>
<dbReference type="EC" id="5.3.1.35" evidence="4"/>
<dbReference type="InterPro" id="IPR036237">
    <property type="entry name" value="Xyl_isomerase-like_sf"/>
</dbReference>
<comment type="caution">
    <text evidence="4">The sequence shown here is derived from an EMBL/GenBank/DDBJ whole genome shotgun (WGS) entry which is preliminary data.</text>
</comment>
<evidence type="ECO:0000256" key="1">
    <source>
        <dbReference type="ARBA" id="ARBA00023235"/>
    </source>
</evidence>
<feature type="domain" description="Xylose isomerase-like TIM barrel" evidence="3">
    <location>
        <begin position="21"/>
        <end position="258"/>
    </location>
</feature>
<dbReference type="Proteomes" id="UP001285263">
    <property type="component" value="Unassembled WGS sequence"/>
</dbReference>
<sequence>MPRFAANLSLLYNEHEFLDRFAAAAADGFDAVEFLFPYEHPPEAIAERLRAHGQKLVLLNAPPGDWDAAERGLACLPGREDEFRASVDTAIRYATALGSPRIHVMSGVLPPGAERADLAPLWLTNLRWACEQAAAAGLRLCIEPLNHRDMPGYFLHRHQQALALIHAVGASNLGLQMDWYHYQISEGDLAMKLRRVIADGVLEHIQLAGVPDRHEPDEGELRVDYLLSLLDELGYAGHVGCEYRPRAGTSAGLGWLDAWR</sequence>
<dbReference type="InterPro" id="IPR053398">
    <property type="entry name" value="HPT_OtnI_isomerases"/>
</dbReference>
<dbReference type="PANTHER" id="PTHR43489:SF13">
    <property type="entry name" value="HYDROXYPYRUVATE ISOMERASE"/>
    <property type="match status" value="1"/>
</dbReference>
<keyword evidence="1 2" id="KW-0413">Isomerase</keyword>
<evidence type="ECO:0000313" key="5">
    <source>
        <dbReference type="Proteomes" id="UP001285263"/>
    </source>
</evidence>
<protein>
    <submittedName>
        <fullName evidence="4">2-oxo-tetronate isomerase</fullName>
        <ecNumber evidence="4">5.3.1.35</ecNumber>
    </submittedName>
</protein>
<keyword evidence="5" id="KW-1185">Reference proteome</keyword>
<accession>A0ABU5DAD6</accession>
<dbReference type="EMBL" id="JAXCLA010000001">
    <property type="protein sequence ID" value="MDY0743225.1"/>
    <property type="molecule type" value="Genomic_DNA"/>
</dbReference>
<dbReference type="InterPro" id="IPR013022">
    <property type="entry name" value="Xyl_isomerase-like_TIM-brl"/>
</dbReference>
<comment type="similarity">
    <text evidence="2">Belongs to the hyi family.</text>
</comment>
<dbReference type="PANTHER" id="PTHR43489">
    <property type="entry name" value="ISOMERASE"/>
    <property type="match status" value="1"/>
</dbReference>
<dbReference type="SUPFAM" id="SSF51658">
    <property type="entry name" value="Xylose isomerase-like"/>
    <property type="match status" value="1"/>
</dbReference>
<dbReference type="Gene3D" id="3.20.20.150">
    <property type="entry name" value="Divalent-metal-dependent TIM barrel enzymes"/>
    <property type="match status" value="1"/>
</dbReference>
<dbReference type="GO" id="GO:0016853">
    <property type="term" value="F:isomerase activity"/>
    <property type="evidence" value="ECO:0007669"/>
    <property type="project" value="UniProtKB-KW"/>
</dbReference>
<organism evidence="4 5">
    <name type="scientific">Roseateles agri</name>
    <dbReference type="NCBI Taxonomy" id="3098619"/>
    <lineage>
        <taxon>Bacteria</taxon>
        <taxon>Pseudomonadati</taxon>
        <taxon>Pseudomonadota</taxon>
        <taxon>Betaproteobacteria</taxon>
        <taxon>Burkholderiales</taxon>
        <taxon>Sphaerotilaceae</taxon>
        <taxon>Roseateles</taxon>
    </lineage>
</organism>
<dbReference type="InterPro" id="IPR026040">
    <property type="entry name" value="HyI-like"/>
</dbReference>
<dbReference type="RefSeq" id="WP_320421076.1">
    <property type="nucleotide sequence ID" value="NZ_JAXCLA010000001.1"/>
</dbReference>
<dbReference type="PIRSF" id="PIRSF006241">
    <property type="entry name" value="HyI"/>
    <property type="match status" value="1"/>
</dbReference>
<evidence type="ECO:0000313" key="4">
    <source>
        <dbReference type="EMBL" id="MDY0743225.1"/>
    </source>
</evidence>
<dbReference type="NCBIfam" id="NF043033">
    <property type="entry name" value="OxoTetrIsom"/>
    <property type="match status" value="1"/>
</dbReference>
<dbReference type="Pfam" id="PF01261">
    <property type="entry name" value="AP_endonuc_2"/>
    <property type="match status" value="1"/>
</dbReference>
<proteinExistence type="inferred from homology"/>
<evidence type="ECO:0000259" key="3">
    <source>
        <dbReference type="Pfam" id="PF01261"/>
    </source>
</evidence>
<reference evidence="4 5" key="1">
    <citation type="submission" date="2023-11" db="EMBL/GenBank/DDBJ databases">
        <title>Paucibacter sp. nov., isolated from fresh soil in Korea.</title>
        <authorList>
            <person name="Le N.T.T."/>
        </authorList>
    </citation>
    <scope>NUCLEOTIDE SEQUENCE [LARGE SCALE GENOMIC DNA]</scope>
    <source>
        <strain evidence="4 5">R3-3</strain>
    </source>
</reference>
<evidence type="ECO:0000256" key="2">
    <source>
        <dbReference type="PIRNR" id="PIRNR006241"/>
    </source>
</evidence>